<gene>
    <name evidence="5" type="ORF">IAB44_01625</name>
</gene>
<reference evidence="5" key="1">
    <citation type="submission" date="2020-10" db="EMBL/GenBank/DDBJ databases">
        <authorList>
            <person name="Gilroy R."/>
        </authorList>
    </citation>
    <scope>NUCLEOTIDE SEQUENCE</scope>
    <source>
        <strain evidence="5">CHK190-19873</strain>
    </source>
</reference>
<evidence type="ECO:0000259" key="4">
    <source>
        <dbReference type="Pfam" id="PF00326"/>
    </source>
</evidence>
<dbReference type="InterPro" id="IPR001375">
    <property type="entry name" value="Peptidase_S9_cat"/>
</dbReference>
<evidence type="ECO:0000313" key="5">
    <source>
        <dbReference type="EMBL" id="HIS30241.1"/>
    </source>
</evidence>
<dbReference type="Proteomes" id="UP000823935">
    <property type="component" value="Unassembled WGS sequence"/>
</dbReference>
<dbReference type="GO" id="GO:0006508">
    <property type="term" value="P:proteolysis"/>
    <property type="evidence" value="ECO:0007669"/>
    <property type="project" value="InterPro"/>
</dbReference>
<feature type="domain" description="Peptidase S9 prolyl oligopeptidase catalytic" evidence="4">
    <location>
        <begin position="137"/>
        <end position="205"/>
    </location>
</feature>
<protein>
    <submittedName>
        <fullName evidence="5">Prolyl oligopeptidase family serine peptidase</fullName>
    </submittedName>
</protein>
<evidence type="ECO:0000256" key="2">
    <source>
        <dbReference type="ARBA" id="ARBA00022801"/>
    </source>
</evidence>
<dbReference type="PANTHER" id="PTHR43037">
    <property type="entry name" value="UNNAMED PRODUCT-RELATED"/>
    <property type="match status" value="1"/>
</dbReference>
<reference evidence="5" key="2">
    <citation type="journal article" date="2021" name="PeerJ">
        <title>Extensive microbial diversity within the chicken gut microbiome revealed by metagenomics and culture.</title>
        <authorList>
            <person name="Gilroy R."/>
            <person name="Ravi A."/>
            <person name="Getino M."/>
            <person name="Pursley I."/>
            <person name="Horton D.L."/>
            <person name="Alikhan N.F."/>
            <person name="Baker D."/>
            <person name="Gharbi K."/>
            <person name="Hall N."/>
            <person name="Watson M."/>
            <person name="Adriaenssens E.M."/>
            <person name="Foster-Nyarko E."/>
            <person name="Jarju S."/>
            <person name="Secka A."/>
            <person name="Antonio M."/>
            <person name="Oren A."/>
            <person name="Chaudhuri R.R."/>
            <person name="La Ragione R."/>
            <person name="Hildebrand F."/>
            <person name="Pallen M.J."/>
        </authorList>
    </citation>
    <scope>NUCLEOTIDE SEQUENCE</scope>
    <source>
        <strain evidence="5">CHK190-19873</strain>
    </source>
</reference>
<feature type="region of interest" description="Disordered" evidence="3">
    <location>
        <begin position="1"/>
        <end position="52"/>
    </location>
</feature>
<proteinExistence type="predicted"/>
<keyword evidence="1" id="KW-0732">Signal</keyword>
<dbReference type="AlphaFoldDB" id="A0A9D1JIL0"/>
<organism evidence="5 6">
    <name type="scientific">Candidatus Limivivens intestinipullorum</name>
    <dbReference type="NCBI Taxonomy" id="2840858"/>
    <lineage>
        <taxon>Bacteria</taxon>
        <taxon>Bacillati</taxon>
        <taxon>Bacillota</taxon>
        <taxon>Clostridia</taxon>
        <taxon>Lachnospirales</taxon>
        <taxon>Lachnospiraceae</taxon>
        <taxon>Lachnospiraceae incertae sedis</taxon>
        <taxon>Candidatus Limivivens</taxon>
    </lineage>
</organism>
<dbReference type="SUPFAM" id="SSF53474">
    <property type="entry name" value="alpha/beta-Hydrolases"/>
    <property type="match status" value="1"/>
</dbReference>
<evidence type="ECO:0000256" key="3">
    <source>
        <dbReference type="SAM" id="MobiDB-lite"/>
    </source>
</evidence>
<dbReference type="InterPro" id="IPR050955">
    <property type="entry name" value="Plant_Biomass_Hydrol_Est"/>
</dbReference>
<dbReference type="GO" id="GO:0008236">
    <property type="term" value="F:serine-type peptidase activity"/>
    <property type="evidence" value="ECO:0007669"/>
    <property type="project" value="InterPro"/>
</dbReference>
<name>A0A9D1JIL0_9FIRM</name>
<evidence type="ECO:0000256" key="1">
    <source>
        <dbReference type="ARBA" id="ARBA00022729"/>
    </source>
</evidence>
<accession>A0A9D1JIL0</accession>
<dbReference type="InterPro" id="IPR029058">
    <property type="entry name" value="AB_hydrolase_fold"/>
</dbReference>
<sequence length="297" mass="33053">MEKSLNDTDTRMAADSAQAPASEKETVVADGQGAADSQEASESREDSGAGYVTEGTQEYRGFVVDNVLHSQEEGEIHYSVYIPDTYDGSEAYALFLTLPGYEGLYFQGVGENLRQEDFAFTAQEYNPEMIVVALQLEDWGETSARQTIALTEYFLENYNIDKSRVYAEGYSGGGETMSLVMGMRPELFAAYLQVSSQWDGEYEPVTASRTPVYLAVGEDDEYYGSKPSREAYDALHSLYQESGLTEEEIDELLVLDVKDAAYFESRGASNQHGGGGLFAHDPEIMGWLFDRQRKIDR</sequence>
<dbReference type="PANTHER" id="PTHR43037:SF5">
    <property type="entry name" value="FERULOYL ESTERASE"/>
    <property type="match status" value="1"/>
</dbReference>
<feature type="compositionally biased region" description="Basic and acidic residues" evidence="3">
    <location>
        <begin position="1"/>
        <end position="12"/>
    </location>
</feature>
<keyword evidence="2" id="KW-0378">Hydrolase</keyword>
<comment type="caution">
    <text evidence="5">The sequence shown here is derived from an EMBL/GenBank/DDBJ whole genome shotgun (WGS) entry which is preliminary data.</text>
</comment>
<evidence type="ECO:0000313" key="6">
    <source>
        <dbReference type="Proteomes" id="UP000823935"/>
    </source>
</evidence>
<dbReference type="Gene3D" id="3.40.50.1820">
    <property type="entry name" value="alpha/beta hydrolase"/>
    <property type="match status" value="1"/>
</dbReference>
<dbReference type="Pfam" id="PF00326">
    <property type="entry name" value="Peptidase_S9"/>
    <property type="match status" value="1"/>
</dbReference>
<dbReference type="EMBL" id="DVIQ01000008">
    <property type="protein sequence ID" value="HIS30241.1"/>
    <property type="molecule type" value="Genomic_DNA"/>
</dbReference>